<feature type="region of interest" description="Disordered" evidence="1">
    <location>
        <begin position="1"/>
        <end position="64"/>
    </location>
</feature>
<reference evidence="2 3" key="1">
    <citation type="submission" date="2023-08" db="EMBL/GenBank/DDBJ databases">
        <title>Annotated Genome Sequence of Vanrija albida AlHP1.</title>
        <authorList>
            <person name="Herzog R."/>
        </authorList>
    </citation>
    <scope>NUCLEOTIDE SEQUENCE [LARGE SCALE GENOMIC DNA]</scope>
    <source>
        <strain evidence="2 3">AlHP1</strain>
    </source>
</reference>
<accession>A0ABR3Q1N0</accession>
<name>A0ABR3Q1N0_9TREE</name>
<evidence type="ECO:0000313" key="2">
    <source>
        <dbReference type="EMBL" id="KAL1408629.1"/>
    </source>
</evidence>
<gene>
    <name evidence="2" type="ORF">Q8F55_005442</name>
</gene>
<feature type="compositionally biased region" description="Polar residues" evidence="1">
    <location>
        <begin position="466"/>
        <end position="494"/>
    </location>
</feature>
<protein>
    <submittedName>
        <fullName evidence="2">Uncharacterized protein</fullName>
    </submittedName>
</protein>
<comment type="caution">
    <text evidence="2">The sequence shown here is derived from an EMBL/GenBank/DDBJ whole genome shotgun (WGS) entry which is preliminary data.</text>
</comment>
<dbReference type="Proteomes" id="UP001565368">
    <property type="component" value="Unassembled WGS sequence"/>
</dbReference>
<keyword evidence="3" id="KW-1185">Reference proteome</keyword>
<dbReference type="RefSeq" id="XP_069208573.1">
    <property type="nucleotide sequence ID" value="XM_069353931.1"/>
</dbReference>
<evidence type="ECO:0000313" key="3">
    <source>
        <dbReference type="Proteomes" id="UP001565368"/>
    </source>
</evidence>
<dbReference type="GeneID" id="95986485"/>
<evidence type="ECO:0000256" key="1">
    <source>
        <dbReference type="SAM" id="MobiDB-lite"/>
    </source>
</evidence>
<proteinExistence type="predicted"/>
<dbReference type="EMBL" id="JBBXJM010000004">
    <property type="protein sequence ID" value="KAL1408629.1"/>
    <property type="molecule type" value="Genomic_DNA"/>
</dbReference>
<sequence length="513" mass="56189">MSYDLNGAGAKSATHLPPKRPSASGHRPSRSMSSVPTRPPPPPGGVSPSSSKSALAAAASSAKVPPTPAIAKYNEIYIQATEQNDGLRWAPAEPPTDTPLAPLEALAESSSFREQLWERKTKRWHPDRPSISLRGKWRTLDELDRIVARINVSRIDSLLVKFSPPAHFRFAYKFLFMRLHVTGLRRLGIDDPLPPAAIPALANFIRSPRSHGLVEIVFDGSALNYEDVAPLAAAVRDNTTLARLCVGACNRRLYMPMRQSCQCFQPLTKMWGHDGASGHLGHIAPILLRNRDMTAKVHKAALRSLVPARILLRAADVAADTSSEYSGNLSTVPRVTAQPYRSNGFTVKRPVRSPPRVPAVHRLPREALARILHFAADETALLTDDQVEVVLEHAADPAALSRVAREIGAGSPDTVESRQVRVEWLSKGGFCWEREVAARLQRSPAPNKAQVPVKPLAHVRPPVQARTPSQTQTQHAPLPSQTNHQTKLPAQQHQLRAPPQPLKSALKQPSNRV</sequence>
<feature type="compositionally biased region" description="Low complexity" evidence="1">
    <location>
        <begin position="46"/>
        <end position="64"/>
    </location>
</feature>
<organism evidence="2 3">
    <name type="scientific">Vanrija albida</name>
    <dbReference type="NCBI Taxonomy" id="181172"/>
    <lineage>
        <taxon>Eukaryota</taxon>
        <taxon>Fungi</taxon>
        <taxon>Dikarya</taxon>
        <taxon>Basidiomycota</taxon>
        <taxon>Agaricomycotina</taxon>
        <taxon>Tremellomycetes</taxon>
        <taxon>Trichosporonales</taxon>
        <taxon>Trichosporonaceae</taxon>
        <taxon>Vanrija</taxon>
    </lineage>
</organism>
<feature type="region of interest" description="Disordered" evidence="1">
    <location>
        <begin position="462"/>
        <end position="513"/>
    </location>
</feature>